<feature type="domain" description="HTH cro/C1-type" evidence="2">
    <location>
        <begin position="7"/>
        <end position="62"/>
    </location>
</feature>
<gene>
    <name evidence="3" type="ORF">RWD45_18210</name>
</gene>
<dbReference type="SMART" id="SM00530">
    <property type="entry name" value="HTH_XRE"/>
    <property type="match status" value="1"/>
</dbReference>
<dbReference type="InterPro" id="IPR050807">
    <property type="entry name" value="TransReg_Diox_bact_type"/>
</dbReference>
<evidence type="ECO:0000256" key="1">
    <source>
        <dbReference type="ARBA" id="ARBA00023125"/>
    </source>
</evidence>
<dbReference type="EMBL" id="JAWDIQ010000003">
    <property type="protein sequence ID" value="MDY0410126.1"/>
    <property type="molecule type" value="Genomic_DNA"/>
</dbReference>
<dbReference type="PANTHER" id="PTHR46797">
    <property type="entry name" value="HTH-TYPE TRANSCRIPTIONAL REGULATOR"/>
    <property type="match status" value="1"/>
</dbReference>
<evidence type="ECO:0000259" key="2">
    <source>
        <dbReference type="PROSITE" id="PS50943"/>
    </source>
</evidence>
<keyword evidence="1" id="KW-0238">DNA-binding</keyword>
<evidence type="ECO:0000313" key="3">
    <source>
        <dbReference type="EMBL" id="MDY0410126.1"/>
    </source>
</evidence>
<dbReference type="SUPFAM" id="SSF47413">
    <property type="entry name" value="lambda repressor-like DNA-binding domains"/>
    <property type="match status" value="1"/>
</dbReference>
<dbReference type="Pfam" id="PF13560">
    <property type="entry name" value="HTH_31"/>
    <property type="match status" value="1"/>
</dbReference>
<dbReference type="Gene3D" id="1.10.260.40">
    <property type="entry name" value="lambda repressor-like DNA-binding domains"/>
    <property type="match status" value="1"/>
</dbReference>
<accession>A0ABU5CW99</accession>
<dbReference type="RefSeq" id="WP_320380987.1">
    <property type="nucleotide sequence ID" value="NZ_JAWDIQ010000003.1"/>
</dbReference>
<evidence type="ECO:0000313" key="4">
    <source>
        <dbReference type="Proteomes" id="UP001275315"/>
    </source>
</evidence>
<sequence length="165" mass="18934">MTFGEYVRNSRQRKNLSLREAARRAGISHPYLSQLETGKNTKPTPEVIKKIADGLELNYIELLEIAGYLEEAEREGLMKSAEEYRKHREKHGLKDVGILNEETIILDDIITAAQLNTEFVYSGEKLDLEEKIFIANVLRIILNNDIPSEHNERTKALDLIETLLK</sequence>
<dbReference type="InterPro" id="IPR010982">
    <property type="entry name" value="Lambda_DNA-bd_dom_sf"/>
</dbReference>
<comment type="caution">
    <text evidence="3">The sequence shown here is derived from an EMBL/GenBank/DDBJ whole genome shotgun (WGS) entry which is preliminary data.</text>
</comment>
<proteinExistence type="predicted"/>
<dbReference type="InterPro" id="IPR001387">
    <property type="entry name" value="Cro/C1-type_HTH"/>
</dbReference>
<dbReference type="PROSITE" id="PS50943">
    <property type="entry name" value="HTH_CROC1"/>
    <property type="match status" value="1"/>
</dbReference>
<dbReference type="PANTHER" id="PTHR46797:SF1">
    <property type="entry name" value="METHYLPHOSPHONATE SYNTHASE"/>
    <property type="match status" value="1"/>
</dbReference>
<keyword evidence="4" id="KW-1185">Reference proteome</keyword>
<protein>
    <submittedName>
        <fullName evidence="3">Helix-turn-helix transcriptional regulator</fullName>
    </submittedName>
</protein>
<name>A0ABU5CW99_9BACI</name>
<reference evidence="3 4" key="1">
    <citation type="submission" date="2023-10" db="EMBL/GenBank/DDBJ databases">
        <title>Virgibacillus soli CC-YMP-6 genome.</title>
        <authorList>
            <person name="Miliotis G."/>
            <person name="Sengupta P."/>
            <person name="Hameed A."/>
            <person name="Chuvochina M."/>
            <person name="Mcdonagh F."/>
            <person name="Simpson A.C."/>
            <person name="Singh N.K."/>
            <person name="Rekha P.D."/>
            <person name="Raman K."/>
            <person name="Hugenholtz P."/>
            <person name="Venkateswaran K."/>
        </authorList>
    </citation>
    <scope>NUCLEOTIDE SEQUENCE [LARGE SCALE GENOMIC DNA]</scope>
    <source>
        <strain evidence="3 4">CC-YMP-6</strain>
    </source>
</reference>
<dbReference type="CDD" id="cd00093">
    <property type="entry name" value="HTH_XRE"/>
    <property type="match status" value="1"/>
</dbReference>
<organism evidence="3 4">
    <name type="scientific">Paracerasibacillus soli</name>
    <dbReference type="NCBI Taxonomy" id="480284"/>
    <lineage>
        <taxon>Bacteria</taxon>
        <taxon>Bacillati</taxon>
        <taxon>Bacillota</taxon>
        <taxon>Bacilli</taxon>
        <taxon>Bacillales</taxon>
        <taxon>Bacillaceae</taxon>
        <taxon>Paracerasibacillus</taxon>
    </lineage>
</organism>
<dbReference type="Proteomes" id="UP001275315">
    <property type="component" value="Unassembled WGS sequence"/>
</dbReference>